<evidence type="ECO:0008006" key="4">
    <source>
        <dbReference type="Google" id="ProtNLM"/>
    </source>
</evidence>
<name>K0SP32_THAOC</name>
<dbReference type="eggNOG" id="ENOG502QZ5D">
    <property type="taxonomic scope" value="Eukaryota"/>
</dbReference>
<dbReference type="AlphaFoldDB" id="K0SP32"/>
<proteinExistence type="predicted"/>
<comment type="caution">
    <text evidence="2">The sequence shown here is derived from an EMBL/GenBank/DDBJ whole genome shotgun (WGS) entry which is preliminary data.</text>
</comment>
<feature type="region of interest" description="Disordered" evidence="1">
    <location>
        <begin position="301"/>
        <end position="326"/>
    </location>
</feature>
<keyword evidence="3" id="KW-1185">Reference proteome</keyword>
<dbReference type="EMBL" id="AGNL01014408">
    <property type="protein sequence ID" value="EJK66724.1"/>
    <property type="molecule type" value="Genomic_DNA"/>
</dbReference>
<protein>
    <recommendedName>
        <fullName evidence="4">SAM domain-containing protein</fullName>
    </recommendedName>
</protein>
<evidence type="ECO:0000256" key="1">
    <source>
        <dbReference type="SAM" id="MobiDB-lite"/>
    </source>
</evidence>
<feature type="region of interest" description="Disordered" evidence="1">
    <location>
        <begin position="470"/>
        <end position="491"/>
    </location>
</feature>
<accession>K0SP32</accession>
<evidence type="ECO:0000313" key="2">
    <source>
        <dbReference type="EMBL" id="EJK66724.1"/>
    </source>
</evidence>
<feature type="region of interest" description="Disordered" evidence="1">
    <location>
        <begin position="172"/>
        <end position="202"/>
    </location>
</feature>
<feature type="region of interest" description="Disordered" evidence="1">
    <location>
        <begin position="14"/>
        <end position="40"/>
    </location>
</feature>
<dbReference type="Proteomes" id="UP000266841">
    <property type="component" value="Unassembled WGS sequence"/>
</dbReference>
<evidence type="ECO:0000313" key="3">
    <source>
        <dbReference type="Proteomes" id="UP000266841"/>
    </source>
</evidence>
<gene>
    <name evidence="2" type="ORF">THAOC_12325</name>
</gene>
<reference evidence="2 3" key="1">
    <citation type="journal article" date="2012" name="Genome Biol.">
        <title>Genome and low-iron response of an oceanic diatom adapted to chronic iron limitation.</title>
        <authorList>
            <person name="Lommer M."/>
            <person name="Specht M."/>
            <person name="Roy A.S."/>
            <person name="Kraemer L."/>
            <person name="Andreson R."/>
            <person name="Gutowska M.A."/>
            <person name="Wolf J."/>
            <person name="Bergner S.V."/>
            <person name="Schilhabel M.B."/>
            <person name="Klostermeier U.C."/>
            <person name="Beiko R.G."/>
            <person name="Rosenstiel P."/>
            <person name="Hippler M."/>
            <person name="Laroche J."/>
        </authorList>
    </citation>
    <scope>NUCLEOTIDE SEQUENCE [LARGE SCALE GENOMIC DNA]</scope>
    <source>
        <strain evidence="2 3">CCMP1005</strain>
    </source>
</reference>
<organism evidence="2 3">
    <name type="scientific">Thalassiosira oceanica</name>
    <name type="common">Marine diatom</name>
    <dbReference type="NCBI Taxonomy" id="159749"/>
    <lineage>
        <taxon>Eukaryota</taxon>
        <taxon>Sar</taxon>
        <taxon>Stramenopiles</taxon>
        <taxon>Ochrophyta</taxon>
        <taxon>Bacillariophyta</taxon>
        <taxon>Coscinodiscophyceae</taxon>
        <taxon>Thalassiosirophycidae</taxon>
        <taxon>Thalassiosirales</taxon>
        <taxon>Thalassiosiraceae</taxon>
        <taxon>Thalassiosira</taxon>
    </lineage>
</organism>
<sequence>MYPRRGLLIHADHAAASSHDELPPTVHALPPPPRRRAAAPPDERCFAAWSPDEVSEWVRHKFAEDSRRLAHDYWAGDRAARAADDMYLPSLGTTLRGLAAADALRKHLVDGRSLGHLTLDRMVAIGVPFGVAVSLSGYVDELGVSARGDARGGGGAELPGWYRDMSSYTDAAGADRGDIEGDDVEPAQSNENAAANPDDGRAQRVMKERFGLELPAIRGRDAAEVLYRGRNSAPSGGLGGTSAEGISTPTTEHLEASPLATAGSTSESSSISLDNVLSGMPEHIRDIARRRPDLLSKVLREKQHQHQPRNQLMERDSWSGSRVQTPTIDEEVDEENEGAYDSGREDGAEERILPVAAKIRHPRPDEAVRSEVKPPPREALDRTVRAVLVIVVAALLPLGEPPACSLAGDPPVRDRGEPVRVGARAGNVVVAPSALVFRLHQPELDETRPDLAVDVVLGMEIGLNDNQVFTNDSKPFPPIDPKNKNKQSGSRKVFKPNHGACMCMYRDETLVRPEGEGNDKQPVDLRTLTTKTFLPSWFELLEWSLVAFLLPEGFT</sequence>